<keyword evidence="9" id="KW-1185">Reference proteome</keyword>
<keyword evidence="7" id="KW-0443">Lipid metabolism</keyword>
<dbReference type="SUPFAM" id="SSF52266">
    <property type="entry name" value="SGNH hydrolase"/>
    <property type="match status" value="1"/>
</dbReference>
<proteinExistence type="inferred from homology"/>
<evidence type="ECO:0000256" key="2">
    <source>
        <dbReference type="ARBA" id="ARBA00008668"/>
    </source>
</evidence>
<keyword evidence="5" id="KW-0378">Hydrolase</keyword>
<name>A0AAW0KGE2_QUESU</name>
<dbReference type="InterPro" id="IPR035669">
    <property type="entry name" value="SGNH_plant_lipase-like"/>
</dbReference>
<dbReference type="PANTHER" id="PTHR45650">
    <property type="entry name" value="GDSL-LIKE LIPASE/ACYLHYDROLASE-RELATED"/>
    <property type="match status" value="1"/>
</dbReference>
<dbReference type="Gene3D" id="3.40.50.1110">
    <property type="entry name" value="SGNH hydrolase"/>
    <property type="match status" value="1"/>
</dbReference>
<dbReference type="InterPro" id="IPR001087">
    <property type="entry name" value="GDSL"/>
</dbReference>
<dbReference type="Proteomes" id="UP000237347">
    <property type="component" value="Unassembled WGS sequence"/>
</dbReference>
<evidence type="ECO:0000256" key="7">
    <source>
        <dbReference type="ARBA" id="ARBA00023098"/>
    </source>
</evidence>
<dbReference type="PANTHER" id="PTHR45650:SF4">
    <property type="entry name" value="GDSL-LIKE LIPASE_ACYLHYDROLASE FAMILY PROTEIN, EXPRESSED"/>
    <property type="match status" value="1"/>
</dbReference>
<dbReference type="InterPro" id="IPR051238">
    <property type="entry name" value="GDSL_esterase/lipase"/>
</dbReference>
<dbReference type="GO" id="GO:0016042">
    <property type="term" value="P:lipid catabolic process"/>
    <property type="evidence" value="ECO:0007669"/>
    <property type="project" value="UniProtKB-KW"/>
</dbReference>
<evidence type="ECO:0000256" key="5">
    <source>
        <dbReference type="ARBA" id="ARBA00022801"/>
    </source>
</evidence>
<reference evidence="8 9" key="1">
    <citation type="journal article" date="2018" name="Sci. Data">
        <title>The draft genome sequence of cork oak.</title>
        <authorList>
            <person name="Ramos A.M."/>
            <person name="Usie A."/>
            <person name="Barbosa P."/>
            <person name="Barros P.M."/>
            <person name="Capote T."/>
            <person name="Chaves I."/>
            <person name="Simoes F."/>
            <person name="Abreu I."/>
            <person name="Carrasquinho I."/>
            <person name="Faro C."/>
            <person name="Guimaraes J.B."/>
            <person name="Mendonca D."/>
            <person name="Nobrega F."/>
            <person name="Rodrigues L."/>
            <person name="Saibo N.J.M."/>
            <person name="Varela M.C."/>
            <person name="Egas C."/>
            <person name="Matos J."/>
            <person name="Miguel C.M."/>
            <person name="Oliveira M.M."/>
            <person name="Ricardo C.P."/>
            <person name="Goncalves S."/>
        </authorList>
    </citation>
    <scope>NUCLEOTIDE SEQUENCE [LARGE SCALE GENOMIC DNA]</scope>
    <source>
        <strain evidence="9">cv. HL8</strain>
    </source>
</reference>
<sequence>MAFILNRQIIGGIVPALLTVSILVEICFAQNVPAYFVFGDSLVDPGNNNYIVSLAKANHIPNGIDFGMPTGRFTNGRTIVDIICKYANVNSILFVTIFSSGQELGFKDYLPPYLAPTTAGAVILRGVNYASGGGGILNDTGKIFGGRLNLDAQIDNFANSRQDIISSIGAPEALTLFGKAVFFATIGSNDFLDNYLTPVISAVKQKLVTPNVFVGVMISRYRLQLMRLYNLGARKIIVANVGPIGCIPYQRDINLATGDECVSFSNQLAQLFNAELKSLITDVSTNLQGSKFVYADAYSIVEDILKNYISYGEYAEDFIARSHRIGVLRMPIPLAGHFGGLTPCGPRSEVCNDRSKYVFWDPAHPSEATNVLIARRLMDGDTNDITPMNIRQFAQL</sequence>
<keyword evidence="4" id="KW-0732">Signal</keyword>
<comment type="similarity">
    <text evidence="2">Belongs to the 'GDSL' lipolytic enzyme family.</text>
</comment>
<dbReference type="AlphaFoldDB" id="A0AAW0KGE2"/>
<evidence type="ECO:0000256" key="6">
    <source>
        <dbReference type="ARBA" id="ARBA00022963"/>
    </source>
</evidence>
<protein>
    <submittedName>
        <fullName evidence="8">Gdsl esterase/lipase</fullName>
    </submittedName>
</protein>
<keyword evidence="6" id="KW-0442">Lipid degradation</keyword>
<evidence type="ECO:0000313" key="8">
    <source>
        <dbReference type="EMBL" id="KAK7837524.1"/>
    </source>
</evidence>
<gene>
    <name evidence="8" type="ORF">CFP56_021146</name>
</gene>
<dbReference type="InterPro" id="IPR036514">
    <property type="entry name" value="SGNH_hydro_sf"/>
</dbReference>
<comment type="subcellular location">
    <subcellularLocation>
        <location evidence="1">Secreted</location>
    </subcellularLocation>
</comment>
<evidence type="ECO:0000313" key="9">
    <source>
        <dbReference type="Proteomes" id="UP000237347"/>
    </source>
</evidence>
<comment type="caution">
    <text evidence="8">The sequence shown here is derived from an EMBL/GenBank/DDBJ whole genome shotgun (WGS) entry which is preliminary data.</text>
</comment>
<organism evidence="8 9">
    <name type="scientific">Quercus suber</name>
    <name type="common">Cork oak</name>
    <dbReference type="NCBI Taxonomy" id="58331"/>
    <lineage>
        <taxon>Eukaryota</taxon>
        <taxon>Viridiplantae</taxon>
        <taxon>Streptophyta</taxon>
        <taxon>Embryophyta</taxon>
        <taxon>Tracheophyta</taxon>
        <taxon>Spermatophyta</taxon>
        <taxon>Magnoliopsida</taxon>
        <taxon>eudicotyledons</taxon>
        <taxon>Gunneridae</taxon>
        <taxon>Pentapetalae</taxon>
        <taxon>rosids</taxon>
        <taxon>fabids</taxon>
        <taxon>Fagales</taxon>
        <taxon>Fagaceae</taxon>
        <taxon>Quercus</taxon>
    </lineage>
</organism>
<dbReference type="Pfam" id="PF00657">
    <property type="entry name" value="Lipase_GDSL"/>
    <property type="match status" value="1"/>
</dbReference>
<dbReference type="GO" id="GO:0016788">
    <property type="term" value="F:hydrolase activity, acting on ester bonds"/>
    <property type="evidence" value="ECO:0007669"/>
    <property type="project" value="InterPro"/>
</dbReference>
<evidence type="ECO:0000256" key="4">
    <source>
        <dbReference type="ARBA" id="ARBA00022729"/>
    </source>
</evidence>
<evidence type="ECO:0000256" key="3">
    <source>
        <dbReference type="ARBA" id="ARBA00022525"/>
    </source>
</evidence>
<dbReference type="CDD" id="cd01837">
    <property type="entry name" value="SGNH_plant_lipase_like"/>
    <property type="match status" value="1"/>
</dbReference>
<keyword evidence="3" id="KW-0964">Secreted</keyword>
<dbReference type="EMBL" id="PKMF04000327">
    <property type="protein sequence ID" value="KAK7837524.1"/>
    <property type="molecule type" value="Genomic_DNA"/>
</dbReference>
<accession>A0AAW0KGE2</accession>
<evidence type="ECO:0000256" key="1">
    <source>
        <dbReference type="ARBA" id="ARBA00004613"/>
    </source>
</evidence>
<dbReference type="GO" id="GO:0005576">
    <property type="term" value="C:extracellular region"/>
    <property type="evidence" value="ECO:0007669"/>
    <property type="project" value="UniProtKB-SubCell"/>
</dbReference>